<feature type="region of interest" description="Disordered" evidence="1">
    <location>
        <begin position="581"/>
        <end position="603"/>
    </location>
</feature>
<dbReference type="Proteomes" id="UP000188320">
    <property type="component" value="Unassembled WGS sequence"/>
</dbReference>
<dbReference type="AlphaFoldDB" id="A0A1R1PLL8"/>
<reference evidence="3" key="1">
    <citation type="submission" date="2017-01" db="EMBL/GenBank/DDBJ databases">
        <authorList>
            <person name="Wang Y."/>
            <person name="White M."/>
            <person name="Kvist S."/>
            <person name="Moncalvo J.-M."/>
        </authorList>
    </citation>
    <scope>NUCLEOTIDE SEQUENCE [LARGE SCALE GENOMIC DNA]</scope>
    <source>
        <strain evidence="3">COL-18-3</strain>
    </source>
</reference>
<name>A0A1R1PLL8_ZANCU</name>
<feature type="compositionally biased region" description="Polar residues" evidence="1">
    <location>
        <begin position="57"/>
        <end position="66"/>
    </location>
</feature>
<feature type="region of interest" description="Disordered" evidence="1">
    <location>
        <begin position="1"/>
        <end position="66"/>
    </location>
</feature>
<evidence type="ECO:0000256" key="1">
    <source>
        <dbReference type="SAM" id="MobiDB-lite"/>
    </source>
</evidence>
<feature type="compositionally biased region" description="Polar residues" evidence="1">
    <location>
        <begin position="37"/>
        <end position="50"/>
    </location>
</feature>
<evidence type="ECO:0000313" key="2">
    <source>
        <dbReference type="EMBL" id="OMH81856.1"/>
    </source>
</evidence>
<proteinExistence type="predicted"/>
<organism evidence="2 3">
    <name type="scientific">Zancudomyces culisetae</name>
    <name type="common">Gut fungus</name>
    <name type="synonym">Smittium culisetae</name>
    <dbReference type="NCBI Taxonomy" id="1213189"/>
    <lineage>
        <taxon>Eukaryota</taxon>
        <taxon>Fungi</taxon>
        <taxon>Fungi incertae sedis</taxon>
        <taxon>Zoopagomycota</taxon>
        <taxon>Kickxellomycotina</taxon>
        <taxon>Harpellomycetes</taxon>
        <taxon>Harpellales</taxon>
        <taxon>Legeriomycetaceae</taxon>
        <taxon>Zancudomyces</taxon>
    </lineage>
</organism>
<accession>A0A1R1PLL8</accession>
<feature type="region of interest" description="Disordered" evidence="1">
    <location>
        <begin position="312"/>
        <end position="331"/>
    </location>
</feature>
<sequence length="766" mass="86272">MPKGAKKNRSNRKSKSIGGGSKARHQKRQQAQHQKQNVDQHSNIKPTSNPVKGGVATINSSSGIYPTHTNKRAVKYQLGNFGTGFESSILLNNTNNSIEFNDINEYNCDNLDTDIINLSGSNGSYGSRTHLVKNEDISTSGENINGLSGINDVPGVNGVGSVNTRAVIGSQPFTPVVYHKKVYNNPYFIQKKPKVLEIPRAQRQMSNTMASKYAIFPMNFNNVVRVANVQVEQEHNPFSDSHNLIIPHHRDFDQGQKQEPPLLDIDTKLGKDSDLGLDYSPSLSSAPTATVDNMDPKFTYKDFGDFKYIDTEKQHHQQQQEQQKQEQEQQKELEGILDEYDEDNLKTCVEPSSTKNILMGAGKDTDADVDEDVPSVMKSFDEYYHNDFSTGGKIDKLIDEYFSDLMHRSSGASTSDFYIDEDIYRKHGGGDGDKYENDKLRKLSASSSLSATSTMSVTSVTSELSESSIITAFEPKYWEQSCGPKTHGVPQDGISTFYIRRSHLVPLRELQDTSRYSQGASVHEYDDAAHIENVSVDDEYDSFLNSEEYKYVGGLSRKASEFNRSDFLIVRDIDRIGEFMKNRTQSDKNTGSKTHKSPLMSSQRLDYVVSGSNRNDIQDDYYSSQDSGVAGIYQSQKRNWSRNKRKLRNNREKFKVYDLKEWLLPTIPEEGVQTISSGKRNMGIYDSRRNDFLGSDNSDGDNDSGGGGGSEMDIEVGEYNDFNSKSYMDYIYGYHDQSSNARNEHSDHTKIEGKDEDIYGFENYVQ</sequence>
<feature type="compositionally biased region" description="Basic residues" evidence="1">
    <location>
        <begin position="1"/>
        <end position="15"/>
    </location>
</feature>
<keyword evidence="3" id="KW-1185">Reference proteome</keyword>
<feature type="region of interest" description="Disordered" evidence="1">
    <location>
        <begin position="686"/>
        <end position="715"/>
    </location>
</feature>
<comment type="caution">
    <text evidence="2">The sequence shown here is derived from an EMBL/GenBank/DDBJ whole genome shotgun (WGS) entry which is preliminary data.</text>
</comment>
<dbReference type="EMBL" id="LSSK01000801">
    <property type="protein sequence ID" value="OMH81856.1"/>
    <property type="molecule type" value="Genomic_DNA"/>
</dbReference>
<protein>
    <submittedName>
        <fullName evidence="2">Uncharacterized protein</fullName>
    </submittedName>
</protein>
<gene>
    <name evidence="2" type="ORF">AX774_g4671</name>
</gene>
<evidence type="ECO:0000313" key="3">
    <source>
        <dbReference type="Proteomes" id="UP000188320"/>
    </source>
</evidence>